<protein>
    <recommendedName>
        <fullName evidence="6">Dihydroorotate dehydrogenase (quinone), mitochondrial</fullName>
        <ecNumber evidence="5">1.3.5.2</ecNumber>
    </recommendedName>
</protein>
<dbReference type="GO" id="GO:0044205">
    <property type="term" value="P:'de novo' UMP biosynthetic process"/>
    <property type="evidence" value="ECO:0007669"/>
    <property type="project" value="UniProtKB-UniPathway"/>
</dbReference>
<dbReference type="PANTHER" id="PTHR48109:SF4">
    <property type="entry name" value="DIHYDROOROTATE DEHYDROGENASE (QUINONE), MITOCHONDRIAL"/>
    <property type="match status" value="1"/>
</dbReference>
<dbReference type="GO" id="GO:0006207">
    <property type="term" value="P:'de novo' pyrimidine nucleobase biosynthetic process"/>
    <property type="evidence" value="ECO:0007669"/>
    <property type="project" value="InterPro"/>
</dbReference>
<reference evidence="13" key="1">
    <citation type="submission" date="2021-01" db="EMBL/GenBank/DDBJ databases">
        <authorList>
            <person name="Corre E."/>
            <person name="Pelletier E."/>
            <person name="Niang G."/>
            <person name="Scheremetjew M."/>
            <person name="Finn R."/>
            <person name="Kale V."/>
            <person name="Holt S."/>
            <person name="Cochrane G."/>
            <person name="Meng A."/>
            <person name="Brown T."/>
            <person name="Cohen L."/>
        </authorList>
    </citation>
    <scope>NUCLEOTIDE SEQUENCE</scope>
    <source>
        <strain evidence="13">CCMP3105</strain>
    </source>
</reference>
<organism evidence="13">
    <name type="scientific">Alexandrium monilatum</name>
    <dbReference type="NCBI Taxonomy" id="311494"/>
    <lineage>
        <taxon>Eukaryota</taxon>
        <taxon>Sar</taxon>
        <taxon>Alveolata</taxon>
        <taxon>Dinophyceae</taxon>
        <taxon>Gonyaulacales</taxon>
        <taxon>Pyrocystaceae</taxon>
        <taxon>Alexandrium</taxon>
    </lineage>
</organism>
<name>A0A7S4RQ82_9DINO</name>
<dbReference type="Gene3D" id="3.20.20.70">
    <property type="entry name" value="Aldolase class I"/>
    <property type="match status" value="1"/>
</dbReference>
<evidence type="ECO:0000256" key="3">
    <source>
        <dbReference type="ARBA" id="ARBA00005161"/>
    </source>
</evidence>
<dbReference type="Pfam" id="PF01180">
    <property type="entry name" value="DHO_dh"/>
    <property type="match status" value="1"/>
</dbReference>
<evidence type="ECO:0000256" key="7">
    <source>
        <dbReference type="ARBA" id="ARBA00022630"/>
    </source>
</evidence>
<dbReference type="InterPro" id="IPR050074">
    <property type="entry name" value="DHO_dehydrogenase"/>
</dbReference>
<evidence type="ECO:0000256" key="2">
    <source>
        <dbReference type="ARBA" id="ARBA00004370"/>
    </source>
</evidence>
<keyword evidence="7" id="KW-0285">Flavoprotein</keyword>
<dbReference type="GO" id="GO:0016020">
    <property type="term" value="C:membrane"/>
    <property type="evidence" value="ECO:0007669"/>
    <property type="project" value="UniProtKB-SubCell"/>
</dbReference>
<evidence type="ECO:0000256" key="9">
    <source>
        <dbReference type="ARBA" id="ARBA00023002"/>
    </source>
</evidence>
<accession>A0A7S4RQ82</accession>
<evidence type="ECO:0000256" key="4">
    <source>
        <dbReference type="ARBA" id="ARBA00005359"/>
    </source>
</evidence>
<dbReference type="CDD" id="cd04738">
    <property type="entry name" value="DHOD_2_like"/>
    <property type="match status" value="1"/>
</dbReference>
<evidence type="ECO:0000313" key="13">
    <source>
        <dbReference type="EMBL" id="CAE4621891.1"/>
    </source>
</evidence>
<dbReference type="InterPro" id="IPR005719">
    <property type="entry name" value="Dihydroorotate_DH_2"/>
</dbReference>
<feature type="domain" description="Dihydroorotate dehydrogenase catalytic" evidence="12">
    <location>
        <begin position="120"/>
        <end position="435"/>
    </location>
</feature>
<evidence type="ECO:0000259" key="12">
    <source>
        <dbReference type="Pfam" id="PF01180"/>
    </source>
</evidence>
<dbReference type="NCBIfam" id="NF003652">
    <property type="entry name" value="PRK05286.2-5"/>
    <property type="match status" value="1"/>
</dbReference>
<dbReference type="InterPro" id="IPR001295">
    <property type="entry name" value="Dihydroorotate_DH_CS"/>
</dbReference>
<dbReference type="InterPro" id="IPR013785">
    <property type="entry name" value="Aldolase_TIM"/>
</dbReference>
<dbReference type="InterPro" id="IPR005720">
    <property type="entry name" value="Dihydroorotate_DH_cat"/>
</dbReference>
<dbReference type="PROSITE" id="PS00912">
    <property type="entry name" value="DHODEHASE_2"/>
    <property type="match status" value="1"/>
</dbReference>
<comment type="cofactor">
    <cofactor evidence="1">
        <name>FMN</name>
        <dbReference type="ChEBI" id="CHEBI:58210"/>
    </cofactor>
</comment>
<dbReference type="NCBIfam" id="TIGR01036">
    <property type="entry name" value="pyrD_sub2"/>
    <property type="match status" value="1"/>
</dbReference>
<keyword evidence="10" id="KW-0472">Membrane</keyword>
<dbReference type="GO" id="GO:0106430">
    <property type="term" value="F:dihydroorotate dehydrogenase (quinone) activity"/>
    <property type="evidence" value="ECO:0007669"/>
    <property type="project" value="UniProtKB-EC"/>
</dbReference>
<dbReference type="AlphaFoldDB" id="A0A7S4RQ82"/>
<comment type="similarity">
    <text evidence="4">Belongs to the dihydroorotate dehydrogenase family. Type 2 subfamily.</text>
</comment>
<gene>
    <name evidence="13" type="ORF">AMON00008_LOCUS38988</name>
</gene>
<evidence type="ECO:0000256" key="1">
    <source>
        <dbReference type="ARBA" id="ARBA00001917"/>
    </source>
</evidence>
<comment type="pathway">
    <text evidence="3">Pyrimidine metabolism; UMP biosynthesis via de novo pathway; orotate from (S)-dihydroorotate (quinone route): step 1/1.</text>
</comment>
<proteinExistence type="inferred from homology"/>
<dbReference type="GO" id="GO:0005737">
    <property type="term" value="C:cytoplasm"/>
    <property type="evidence" value="ECO:0007669"/>
    <property type="project" value="InterPro"/>
</dbReference>
<evidence type="ECO:0000256" key="6">
    <source>
        <dbReference type="ARBA" id="ARBA00017599"/>
    </source>
</evidence>
<keyword evidence="8" id="KW-0288">FMN</keyword>
<dbReference type="EMBL" id="HBNR01055482">
    <property type="protein sequence ID" value="CAE4621891.1"/>
    <property type="molecule type" value="Transcribed_RNA"/>
</dbReference>
<evidence type="ECO:0000256" key="5">
    <source>
        <dbReference type="ARBA" id="ARBA00012791"/>
    </source>
</evidence>
<dbReference type="UniPathway" id="UPA00070">
    <property type="reaction ID" value="UER00946"/>
</dbReference>
<evidence type="ECO:0000256" key="11">
    <source>
        <dbReference type="ARBA" id="ARBA00048639"/>
    </source>
</evidence>
<dbReference type="SUPFAM" id="SSF51395">
    <property type="entry name" value="FMN-linked oxidoreductases"/>
    <property type="match status" value="1"/>
</dbReference>
<sequence length="460" mass="48772">MANAVRRTVLRTGGLCGAAALGVAYYQRLPRRPLDHRTAHRESMTTRLYQSIAAPLIFQIEPETAHRLALQVAGFLQRLRLLWEPAWTGPTPLDWLLRPGLSSGPALGPSMRQELFGGRLRFDSPVGIAAGFDKNAELVPLYRLDALPGLGFAEVGSISAEPAAGNPRPRCFRVIPDSAVINRMGLNNEGSSAIAERFQRYSVLGRASQPAADGRARSPVGVNIAKTHSPAILGEAAVADFVTSFKRLAPHADFVVLNVSCPNTEEGKTFEDPEPLAHLLDAVGAARAEVFAPGSAPPVLVKLSPPPDTDAGRDQLRRLIGVVEAAGFVEGLVVSNTAGDRDVPLSEAGRSAAREIGRGGLSGRPLRGRSTAAVRTAYEVTGGRLPIVGCGGVDSAEAAYEKVRAGASLVEVYSSMVYKGPGVLEDIEVGLRRLLHRDGFSCLEEAVGVDVPAVPRRAQA</sequence>
<evidence type="ECO:0000256" key="10">
    <source>
        <dbReference type="ARBA" id="ARBA00023136"/>
    </source>
</evidence>
<evidence type="ECO:0000256" key="8">
    <source>
        <dbReference type="ARBA" id="ARBA00022643"/>
    </source>
</evidence>
<dbReference type="PANTHER" id="PTHR48109">
    <property type="entry name" value="DIHYDROOROTATE DEHYDROGENASE (QUINONE), MITOCHONDRIAL-RELATED"/>
    <property type="match status" value="1"/>
</dbReference>
<comment type="subcellular location">
    <subcellularLocation>
        <location evidence="2">Membrane</location>
    </subcellularLocation>
</comment>
<comment type="catalytic activity">
    <reaction evidence="11">
        <text>(S)-dihydroorotate + a quinone = orotate + a quinol</text>
        <dbReference type="Rhea" id="RHEA:30187"/>
        <dbReference type="ChEBI" id="CHEBI:24646"/>
        <dbReference type="ChEBI" id="CHEBI:30839"/>
        <dbReference type="ChEBI" id="CHEBI:30864"/>
        <dbReference type="ChEBI" id="CHEBI:132124"/>
        <dbReference type="EC" id="1.3.5.2"/>
    </reaction>
</comment>
<dbReference type="EC" id="1.3.5.2" evidence="5"/>
<keyword evidence="9" id="KW-0560">Oxidoreductase</keyword>